<sequence>MDARLIAEMDHGAGWWCRDRTEQECVVDDKIDEPVSVWLDRALACVGADGAVEWAALAGVGFAHDLVLARRLVASHSHRDGGLVVCNVSAEHNGRAPERFDVEVHRGTFFEPAPVDAEAPSTRSWRWATADLPSIRGGDDAVAGLVALAASRMPASVHARGSNMSGARLISLDTWAARIGHALATRTTPCSSSELIRELALARALLAFLVEDAAPPQGDCHIGERRAVDIDVAPRFGAPLAASVAADATDVYERALGAWARMGLNEFREGTCWGSDRGDDIATPVWLGVVSALATFLAAGERFSGAPVVNAGSPAPTLYGPH</sequence>
<dbReference type="EMBL" id="LC625835">
    <property type="protein sequence ID" value="BCU03921.1"/>
    <property type="molecule type" value="Genomic_DNA"/>
</dbReference>
<proteinExistence type="predicted"/>
<evidence type="ECO:0000313" key="1">
    <source>
        <dbReference type="EMBL" id="BCU03921.1"/>
    </source>
</evidence>
<reference evidence="1" key="1">
    <citation type="submission" date="2021-04" db="EMBL/GenBank/DDBJ databases">
        <title>Draft Genome Sequence of Pandoravirus japonicus, Isolated from the Sabaishi River of Niigata, Japan.</title>
        <authorList>
            <person name="Hosokawa N."/>
            <person name="Takahashi H."/>
            <person name="Aoki K."/>
            <person name="Takemura M."/>
        </authorList>
    </citation>
    <scope>NUCLEOTIDE SEQUENCE</scope>
</reference>
<name>A0A811BTW4_9VIRU</name>
<dbReference type="Proteomes" id="UP001253637">
    <property type="component" value="Segment"/>
</dbReference>
<protein>
    <submittedName>
        <fullName evidence="1">Uncharacterized protein</fullName>
    </submittedName>
</protein>
<evidence type="ECO:0000313" key="2">
    <source>
        <dbReference type="Proteomes" id="UP001253637"/>
    </source>
</evidence>
<organism evidence="1 2">
    <name type="scientific">Pandoravirus japonicus</name>
    <dbReference type="NCBI Taxonomy" id="2823154"/>
    <lineage>
        <taxon>Viruses</taxon>
        <taxon>Pandoravirus</taxon>
    </lineage>
</organism>
<accession>A0A811BTW4</accession>